<feature type="region of interest" description="Disordered" evidence="6">
    <location>
        <begin position="1"/>
        <end position="58"/>
    </location>
</feature>
<dbReference type="FunFam" id="3.30.1340.30:FF:000001">
    <property type="entry name" value="Molecular chaperone OsmY"/>
    <property type="match status" value="2"/>
</dbReference>
<dbReference type="KEGG" id="opf:CBP31_01530"/>
<sequence length="216" mass="22523">MATDVENAAERTGDKLDNAADKAGNAIENTANKAGNAVENTADKAGNLAERTGDKAERAAEKTGDFMDDSLITTKVKAELLDHDAIDSEDISVETEKGVVTLSGFVASQEQIKHAVTETGKVAGVVSVNDKLNVTDNADQSLKEYADDAMVTSAVKAKFLADDVVPGLSVSVETQDGVVQLTGEVENQAQATQAENVAKGVDGVVSVKNDLTIKQS</sequence>
<evidence type="ECO:0000313" key="9">
    <source>
        <dbReference type="Proteomes" id="UP000243937"/>
    </source>
</evidence>
<dbReference type="InterPro" id="IPR014004">
    <property type="entry name" value="Transpt-assoc_nodulatn_dom_bac"/>
</dbReference>
<dbReference type="EMBL" id="CP021377">
    <property type="protein sequence ID" value="ART83891.1"/>
    <property type="molecule type" value="Genomic_DNA"/>
</dbReference>
<dbReference type="PANTHER" id="PTHR34606">
    <property type="entry name" value="BON DOMAIN-CONTAINING PROTEIN"/>
    <property type="match status" value="1"/>
</dbReference>
<keyword evidence="3" id="KW-0677">Repeat</keyword>
<dbReference type="Gene3D" id="3.30.1340.30">
    <property type="match status" value="2"/>
</dbReference>
<feature type="compositionally biased region" description="Basic and acidic residues" evidence="6">
    <location>
        <begin position="8"/>
        <end position="20"/>
    </location>
</feature>
<dbReference type="NCBIfam" id="NF007858">
    <property type="entry name" value="PRK10568.1"/>
    <property type="match status" value="1"/>
</dbReference>
<protein>
    <recommendedName>
        <fullName evidence="5">Osmotically-inducible protein Y</fullName>
    </recommendedName>
</protein>
<feature type="domain" description="BON" evidence="7">
    <location>
        <begin position="147"/>
        <end position="215"/>
    </location>
</feature>
<keyword evidence="9" id="KW-1185">Reference proteome</keyword>
<name>A0A1Y0D8H6_9GAMM</name>
<reference evidence="8 9" key="1">
    <citation type="journal article" date="2014" name="Int. J. Syst. Evol. Microbiol.">
        <title>Oceanisphaera profunda sp. nov., a marine bacterium isolated from deep-sea sediment, and emended description of the genus Oceanisphaera.</title>
        <authorList>
            <person name="Xu Z."/>
            <person name="Zhang X.Y."/>
            <person name="Su H.N."/>
            <person name="Yu Z.C."/>
            <person name="Liu C."/>
            <person name="Li H."/>
            <person name="Chen X.L."/>
            <person name="Song X.Y."/>
            <person name="Xie B.B."/>
            <person name="Qin Q.L."/>
            <person name="Zhou B.C."/>
            <person name="Shi M."/>
            <person name="Huang Y."/>
            <person name="Zhang Y.Z."/>
        </authorList>
    </citation>
    <scope>NUCLEOTIDE SEQUENCE [LARGE SCALE GENOMIC DNA]</scope>
    <source>
        <strain evidence="8 9">SM1222</strain>
    </source>
</reference>
<dbReference type="PROSITE" id="PS50914">
    <property type="entry name" value="BON"/>
    <property type="match status" value="2"/>
</dbReference>
<evidence type="ECO:0000256" key="1">
    <source>
        <dbReference type="ARBA" id="ARBA00004418"/>
    </source>
</evidence>
<evidence type="ECO:0000256" key="3">
    <source>
        <dbReference type="ARBA" id="ARBA00022737"/>
    </source>
</evidence>
<keyword evidence="2" id="KW-0732">Signal</keyword>
<dbReference type="AlphaFoldDB" id="A0A1Y0D8H6"/>
<evidence type="ECO:0000259" key="7">
    <source>
        <dbReference type="PROSITE" id="PS50914"/>
    </source>
</evidence>
<evidence type="ECO:0000256" key="4">
    <source>
        <dbReference type="ARBA" id="ARBA00022764"/>
    </source>
</evidence>
<dbReference type="Proteomes" id="UP000243937">
    <property type="component" value="Chromosome"/>
</dbReference>
<dbReference type="SMART" id="SM00749">
    <property type="entry name" value="BON"/>
    <property type="match status" value="2"/>
</dbReference>
<evidence type="ECO:0000256" key="5">
    <source>
        <dbReference type="ARBA" id="ARBA00070588"/>
    </source>
</evidence>
<evidence type="ECO:0000313" key="8">
    <source>
        <dbReference type="EMBL" id="ART83891.1"/>
    </source>
</evidence>
<organism evidence="8 9">
    <name type="scientific">Oceanisphaera profunda</name>
    <dbReference type="NCBI Taxonomy" id="1416627"/>
    <lineage>
        <taxon>Bacteria</taxon>
        <taxon>Pseudomonadati</taxon>
        <taxon>Pseudomonadota</taxon>
        <taxon>Gammaproteobacteria</taxon>
        <taxon>Aeromonadales</taxon>
        <taxon>Aeromonadaceae</taxon>
        <taxon>Oceanisphaera</taxon>
    </lineage>
</organism>
<dbReference type="GO" id="GO:0042597">
    <property type="term" value="C:periplasmic space"/>
    <property type="evidence" value="ECO:0007669"/>
    <property type="project" value="UniProtKB-SubCell"/>
</dbReference>
<proteinExistence type="predicted"/>
<dbReference type="InterPro" id="IPR051686">
    <property type="entry name" value="Lipoprotein_DolP"/>
</dbReference>
<gene>
    <name evidence="8" type="ORF">CBP31_01530</name>
</gene>
<dbReference type="InterPro" id="IPR007055">
    <property type="entry name" value="BON_dom"/>
</dbReference>
<dbReference type="Pfam" id="PF04972">
    <property type="entry name" value="BON"/>
    <property type="match status" value="2"/>
</dbReference>
<evidence type="ECO:0000256" key="2">
    <source>
        <dbReference type="ARBA" id="ARBA00022729"/>
    </source>
</evidence>
<evidence type="ECO:0000256" key="6">
    <source>
        <dbReference type="SAM" id="MobiDB-lite"/>
    </source>
</evidence>
<dbReference type="PANTHER" id="PTHR34606:SF11">
    <property type="entry name" value="OSMOTICALLY-INDUCIBLE PROTEIN Y"/>
    <property type="match status" value="1"/>
</dbReference>
<accession>A0A1Y0D8H6</accession>
<dbReference type="OrthoDB" id="7360581at2"/>
<keyword evidence="4" id="KW-0574">Periplasm</keyword>
<feature type="domain" description="BON" evidence="7">
    <location>
        <begin position="68"/>
        <end position="136"/>
    </location>
</feature>
<comment type="subcellular location">
    <subcellularLocation>
        <location evidence="1">Periplasm</location>
    </subcellularLocation>
</comment>